<evidence type="ECO:0000256" key="8">
    <source>
        <dbReference type="ARBA" id="ARBA00023242"/>
    </source>
</evidence>
<dbReference type="SMART" id="SM00086">
    <property type="entry name" value="PAC"/>
    <property type="match status" value="1"/>
</dbReference>
<dbReference type="InterPro" id="IPR000014">
    <property type="entry name" value="PAS"/>
</dbReference>
<feature type="domain" description="PAS" evidence="11">
    <location>
        <begin position="301"/>
        <end position="343"/>
    </location>
</feature>
<dbReference type="SMART" id="SM00353">
    <property type="entry name" value="HLH"/>
    <property type="match status" value="1"/>
</dbReference>
<dbReference type="InterPro" id="IPR001610">
    <property type="entry name" value="PAC"/>
</dbReference>
<feature type="region of interest" description="Disordered" evidence="10">
    <location>
        <begin position="21"/>
        <end position="50"/>
    </location>
</feature>
<comment type="subcellular location">
    <subcellularLocation>
        <location evidence="1">Nucleus</location>
    </subcellularLocation>
</comment>
<reference evidence="13" key="1">
    <citation type="submission" date="2022-01" db="EMBL/GenBank/DDBJ databases">
        <authorList>
            <person name="King R."/>
        </authorList>
    </citation>
    <scope>NUCLEOTIDE SEQUENCE</scope>
</reference>
<feature type="compositionally biased region" description="Basic and acidic residues" evidence="10">
    <location>
        <begin position="27"/>
        <end position="50"/>
    </location>
</feature>
<evidence type="ECO:0000256" key="6">
    <source>
        <dbReference type="ARBA" id="ARBA00023159"/>
    </source>
</evidence>
<dbReference type="InterPro" id="IPR013767">
    <property type="entry name" value="PAS_fold"/>
</dbReference>
<dbReference type="InterPro" id="IPR011598">
    <property type="entry name" value="bHLH_dom"/>
</dbReference>
<evidence type="ECO:0000256" key="1">
    <source>
        <dbReference type="ARBA" id="ARBA00004123"/>
    </source>
</evidence>
<name>A0A9N9RYT3_9DIPT</name>
<feature type="region of interest" description="Disordered" evidence="10">
    <location>
        <begin position="975"/>
        <end position="997"/>
    </location>
</feature>
<dbReference type="NCBIfam" id="TIGR00229">
    <property type="entry name" value="sensory_box"/>
    <property type="match status" value="2"/>
</dbReference>
<dbReference type="GO" id="GO:0071456">
    <property type="term" value="P:cellular response to hypoxia"/>
    <property type="evidence" value="ECO:0007669"/>
    <property type="project" value="TreeGrafter"/>
</dbReference>
<dbReference type="CDD" id="cd00130">
    <property type="entry name" value="PAS"/>
    <property type="match status" value="2"/>
</dbReference>
<keyword evidence="14" id="KW-1185">Reference proteome</keyword>
<feature type="domain" description="PAS" evidence="11">
    <location>
        <begin position="126"/>
        <end position="197"/>
    </location>
</feature>
<keyword evidence="5" id="KW-0238">DNA-binding</keyword>
<feature type="compositionally biased region" description="Low complexity" evidence="10">
    <location>
        <begin position="647"/>
        <end position="657"/>
    </location>
</feature>
<dbReference type="InterPro" id="IPR013655">
    <property type="entry name" value="PAS_fold_3"/>
</dbReference>
<accession>A0A9N9RYT3</accession>
<dbReference type="Pfam" id="PF00989">
    <property type="entry name" value="PAS"/>
    <property type="match status" value="1"/>
</dbReference>
<evidence type="ECO:0000259" key="11">
    <source>
        <dbReference type="PROSITE" id="PS50112"/>
    </source>
</evidence>
<dbReference type="InterPro" id="IPR035965">
    <property type="entry name" value="PAS-like_dom_sf"/>
</dbReference>
<dbReference type="SMART" id="SM00091">
    <property type="entry name" value="PAS"/>
    <property type="match status" value="2"/>
</dbReference>
<sequence>MCKINRNLDFESSSANLKAIANTAIQKPKEKEKRRNNEKRKEKSRDAARCRRSRETEIFTELANSLPIKQEEIDHLDKASVMRLSIAYLNIRNMLDLFPKIKNLDIPIDKAENSDNPTVEEEEETKIQVLKKLVEDEKFALLALDGFLLVLNNEGDITYVSENISEYLGLSKIDLLGQPIWDYAHACDHDELREVLNGRKTSPSEVVNGSKSGDCNPLLHRDMMLRLKCTLTKSGRFVNIKSASYKVIHLTGHIIFKEDGYRQLIVIAKPLAHPSNIEVPLGSSTFLTKHTLDMKFSFVDSPKMFELMGYKPEHLLGKSLYDYHHGNDSENLMTSFKCLISKGQTETNRYRFLARNGGYVWIVTQATVVFEKQKPQSVVCVNYVVSGIENEFEIYSCAQLEAQQELSKAIENLSGTSKSSETHDIKVIKKDNIVLGINDLKQQKQRKSSADSKNFGGNNKSAAKLIVADKKEDNNNNNNHNSEQSVVAINPINTIKVNNCEIINRPRSVTASIFSHPTILTPKITITKSSERKVSIKTSAKRSIGGPPLKIFRPSTLQNATSVTSTIFAPRTKDMNKGYLMFSEDDTGLTMLKDEPDDLTHLAPTAGDSCISLDESAPFFDMFDDFIIPDNYNALLTDELNSLDSQCSKTTSSSSCSNDPFINYRDESSDMSNSPHLLSPGLSKSPDANSIPSLCSPGSLPEDELAFMTLNMDDDLDMSMRAPYISMSESSELPLLIAEDLMWGAQPDIKESLNIKKNEKVEIPIVVEQQQQIIESSNKTSNLTYQNVTGKNAMDSSLASLLCSQLLQQQLLNHQQQQKQSEEQTQHNTINKSPEFKIKILDNLIDTNDHLEAERNPKIASNVEWTMNDLLQLKKQHHHSGTKITIEKYSIENTSSHINTSVSNINQIQSGLENNLVKLKEKTNHHKRPSISYEINSKRVKGQETIKTTPQLLQQLMTSTGINQKNRQKVQQNINNSDGASLSSRWTSNAQSKPHQPASNSVLMNLLVSGCDVPLSIDPPEDLLEETQESMSSPIVINDKMLSHSAAVTLAPSTNQNSLHLASPGGIETYRTSSNNNNACRDIRNGNSHNNHAAYNNFMDSDAINFLMELNEQDYECNIPVNDILKLMP</sequence>
<keyword evidence="7" id="KW-0804">Transcription</keyword>
<dbReference type="PROSITE" id="PS50112">
    <property type="entry name" value="PAS"/>
    <property type="match status" value="2"/>
</dbReference>
<evidence type="ECO:0000256" key="10">
    <source>
        <dbReference type="SAM" id="MobiDB-lite"/>
    </source>
</evidence>
<dbReference type="FunFam" id="3.30.450.20:FF:000101">
    <property type="entry name" value="Similar, isoform B"/>
    <property type="match status" value="1"/>
</dbReference>
<keyword evidence="3" id="KW-0832">Ubl conjugation</keyword>
<organism evidence="13 14">
    <name type="scientific">Chironomus riparius</name>
    <dbReference type="NCBI Taxonomy" id="315576"/>
    <lineage>
        <taxon>Eukaryota</taxon>
        <taxon>Metazoa</taxon>
        <taxon>Ecdysozoa</taxon>
        <taxon>Arthropoda</taxon>
        <taxon>Hexapoda</taxon>
        <taxon>Insecta</taxon>
        <taxon>Pterygota</taxon>
        <taxon>Neoptera</taxon>
        <taxon>Endopterygota</taxon>
        <taxon>Diptera</taxon>
        <taxon>Nematocera</taxon>
        <taxon>Chironomoidea</taxon>
        <taxon>Chironomidae</taxon>
        <taxon>Chironominae</taxon>
        <taxon>Chironomus</taxon>
    </lineage>
</organism>
<evidence type="ECO:0000259" key="12">
    <source>
        <dbReference type="PROSITE" id="PS50888"/>
    </source>
</evidence>
<keyword evidence="6" id="KW-0010">Activator</keyword>
<dbReference type="SUPFAM" id="SSF55785">
    <property type="entry name" value="PYP-like sensor domain (PAS domain)"/>
    <property type="match status" value="2"/>
</dbReference>
<dbReference type="PANTHER" id="PTHR23043">
    <property type="entry name" value="HYPOXIA-INDUCIBLE FACTOR 1 ALPHA"/>
    <property type="match status" value="1"/>
</dbReference>
<protein>
    <submittedName>
        <fullName evidence="13">Uncharacterized protein</fullName>
    </submittedName>
</protein>
<evidence type="ECO:0000256" key="7">
    <source>
        <dbReference type="ARBA" id="ARBA00023163"/>
    </source>
</evidence>
<dbReference type="CDD" id="cd11433">
    <property type="entry name" value="bHLH-PAS_HIF"/>
    <property type="match status" value="1"/>
</dbReference>
<feature type="domain" description="BHLH" evidence="12">
    <location>
        <begin position="39"/>
        <end position="92"/>
    </location>
</feature>
<dbReference type="Pfam" id="PF08447">
    <property type="entry name" value="PAS_3"/>
    <property type="match status" value="1"/>
</dbReference>
<dbReference type="GO" id="GO:0000981">
    <property type="term" value="F:DNA-binding transcription factor activity, RNA polymerase II-specific"/>
    <property type="evidence" value="ECO:0007669"/>
    <property type="project" value="TreeGrafter"/>
</dbReference>
<evidence type="ECO:0000256" key="2">
    <source>
        <dbReference type="ARBA" id="ARBA00022737"/>
    </source>
</evidence>
<dbReference type="GO" id="GO:0005634">
    <property type="term" value="C:nucleus"/>
    <property type="evidence" value="ECO:0007669"/>
    <property type="project" value="UniProtKB-SubCell"/>
</dbReference>
<dbReference type="Gene3D" id="3.30.450.20">
    <property type="entry name" value="PAS domain"/>
    <property type="match status" value="2"/>
</dbReference>
<evidence type="ECO:0000256" key="5">
    <source>
        <dbReference type="ARBA" id="ARBA00023125"/>
    </source>
</evidence>
<dbReference type="GO" id="GO:0000977">
    <property type="term" value="F:RNA polymerase II transcription regulatory region sequence-specific DNA binding"/>
    <property type="evidence" value="ECO:0007669"/>
    <property type="project" value="TreeGrafter"/>
</dbReference>
<dbReference type="OrthoDB" id="6021714at2759"/>
<dbReference type="PROSITE" id="PS50888">
    <property type="entry name" value="BHLH"/>
    <property type="match status" value="1"/>
</dbReference>
<evidence type="ECO:0000256" key="4">
    <source>
        <dbReference type="ARBA" id="ARBA00023015"/>
    </source>
</evidence>
<proteinExistence type="predicted"/>
<dbReference type="AlphaFoldDB" id="A0A9N9RYT3"/>
<dbReference type="Pfam" id="PF23171">
    <property type="entry name" value="bHLH_HIF1A"/>
    <property type="match status" value="1"/>
</dbReference>
<keyword evidence="8" id="KW-0539">Nucleus</keyword>
<keyword evidence="2" id="KW-0677">Repeat</keyword>
<feature type="region of interest" description="Disordered" evidence="10">
    <location>
        <begin position="647"/>
        <end position="689"/>
    </location>
</feature>
<dbReference type="EMBL" id="OU895879">
    <property type="protein sequence ID" value="CAG9807861.1"/>
    <property type="molecule type" value="Genomic_DNA"/>
</dbReference>
<gene>
    <name evidence="13" type="ORF">CHIRRI_LOCUS10707</name>
</gene>
<keyword evidence="4" id="KW-0805">Transcription regulation</keyword>
<evidence type="ECO:0000313" key="14">
    <source>
        <dbReference type="Proteomes" id="UP001153620"/>
    </source>
</evidence>
<dbReference type="PANTHER" id="PTHR23043:SF17">
    <property type="entry name" value="PROTEIN SIMILAR"/>
    <property type="match status" value="1"/>
</dbReference>
<dbReference type="Proteomes" id="UP001153620">
    <property type="component" value="Chromosome 3"/>
</dbReference>
<dbReference type="GO" id="GO:0046983">
    <property type="term" value="F:protein dimerization activity"/>
    <property type="evidence" value="ECO:0007669"/>
    <property type="project" value="InterPro"/>
</dbReference>
<dbReference type="FunFam" id="3.30.450.20:FF:000015">
    <property type="entry name" value="Hypoxia-inducible factor 1-alpha isoform 1"/>
    <property type="match status" value="1"/>
</dbReference>
<evidence type="ECO:0000313" key="13">
    <source>
        <dbReference type="EMBL" id="CAG9807861.1"/>
    </source>
</evidence>
<reference evidence="13" key="2">
    <citation type="submission" date="2022-10" db="EMBL/GenBank/DDBJ databases">
        <authorList>
            <consortium name="ENA_rothamsted_submissions"/>
            <consortium name="culmorum"/>
            <person name="King R."/>
        </authorList>
    </citation>
    <scope>NUCLEOTIDE SEQUENCE</scope>
</reference>
<dbReference type="GO" id="GO:0045944">
    <property type="term" value="P:positive regulation of transcription by RNA polymerase II"/>
    <property type="evidence" value="ECO:0007669"/>
    <property type="project" value="UniProtKB-ARBA"/>
</dbReference>
<evidence type="ECO:0000256" key="9">
    <source>
        <dbReference type="ARBA" id="ARBA00023278"/>
    </source>
</evidence>
<keyword evidence="9" id="KW-0379">Hydroxylation</keyword>
<evidence type="ECO:0000256" key="3">
    <source>
        <dbReference type="ARBA" id="ARBA00022843"/>
    </source>
</evidence>